<feature type="transmembrane region" description="Helical" evidence="1">
    <location>
        <begin position="86"/>
        <end position="103"/>
    </location>
</feature>
<protein>
    <submittedName>
        <fullName evidence="2">TraX protein</fullName>
    </submittedName>
</protein>
<sequence>MHILSAKIQTLPERIRAGLDLSPAAADWLKVVALLAMLVDHINTLLLPHLQPELYALGRMAFPLFVLIWAHNVLHNPHRLQTRANRMWLWAIGTQPVFSFAFAGHDPWYALNILFVFAVATQLLAWYHRFRIRGLAAGLVLSGLMVWPLSFASYGLSGLVLALSLTMFLHSPPGRLSSVAALLASVALLVTNSQHVTQAPAVVVILSILPTFLLPGAAVGLVRALTDSRERRFMPAMFFYMAYAGHLFILGLMIRL</sequence>
<feature type="transmembrane region" description="Helical" evidence="1">
    <location>
        <begin position="203"/>
        <end position="225"/>
    </location>
</feature>
<dbReference type="EMBL" id="CACRTZ010000016">
    <property type="protein sequence ID" value="VYU34363.1"/>
    <property type="molecule type" value="Genomic_DNA"/>
</dbReference>
<organism evidence="2">
    <name type="scientific">Phytobacter massiliensis</name>
    <dbReference type="NCBI Taxonomy" id="1485952"/>
    <lineage>
        <taxon>Bacteria</taxon>
        <taxon>Pseudomonadati</taxon>
        <taxon>Pseudomonadota</taxon>
        <taxon>Gammaproteobacteria</taxon>
        <taxon>Enterobacterales</taxon>
        <taxon>Enterobacteriaceae</taxon>
        <taxon>Phytobacter</taxon>
    </lineage>
</organism>
<dbReference type="InterPro" id="IPR008875">
    <property type="entry name" value="TraX"/>
</dbReference>
<accession>A0A6N3E7K0</accession>
<keyword evidence="1" id="KW-0472">Membrane</keyword>
<keyword evidence="1" id="KW-1133">Transmembrane helix</keyword>
<feature type="transmembrane region" description="Helical" evidence="1">
    <location>
        <begin position="54"/>
        <end position="74"/>
    </location>
</feature>
<evidence type="ECO:0000256" key="1">
    <source>
        <dbReference type="SAM" id="Phobius"/>
    </source>
</evidence>
<feature type="transmembrane region" description="Helical" evidence="1">
    <location>
        <begin position="109"/>
        <end position="127"/>
    </location>
</feature>
<dbReference type="AlphaFoldDB" id="A0A6N3E7K0"/>
<feature type="transmembrane region" description="Helical" evidence="1">
    <location>
        <begin position="237"/>
        <end position="254"/>
    </location>
</feature>
<name>A0A6N3E7K0_9ENTR</name>
<evidence type="ECO:0000313" key="2">
    <source>
        <dbReference type="EMBL" id="VYU34363.1"/>
    </source>
</evidence>
<feature type="transmembrane region" description="Helical" evidence="1">
    <location>
        <begin position="174"/>
        <end position="191"/>
    </location>
</feature>
<gene>
    <name evidence="2" type="ORF">EMLFYP7_02052</name>
</gene>
<feature type="transmembrane region" description="Helical" evidence="1">
    <location>
        <begin position="139"/>
        <end position="168"/>
    </location>
</feature>
<reference evidence="2" key="1">
    <citation type="submission" date="2019-11" db="EMBL/GenBank/DDBJ databases">
        <authorList>
            <person name="Feng L."/>
        </authorList>
    </citation>
    <scope>NUCLEOTIDE SEQUENCE</scope>
    <source>
        <strain evidence="2">EMassiliensisLFYP7</strain>
    </source>
</reference>
<proteinExistence type="predicted"/>
<keyword evidence="1" id="KW-0812">Transmembrane</keyword>
<dbReference type="Pfam" id="PF05857">
    <property type="entry name" value="TraX"/>
    <property type="match status" value="1"/>
</dbReference>